<protein>
    <submittedName>
        <fullName evidence="1">Uncharacterized protein</fullName>
    </submittedName>
</protein>
<evidence type="ECO:0000313" key="2">
    <source>
        <dbReference type="Proteomes" id="UP001432190"/>
    </source>
</evidence>
<evidence type="ECO:0000313" key="1">
    <source>
        <dbReference type="EMBL" id="WUP48170.1"/>
    </source>
</evidence>
<organism evidence="1 2">
    <name type="scientific">Micromonospora globbae</name>
    <dbReference type="NCBI Taxonomy" id="1894969"/>
    <lineage>
        <taxon>Bacteria</taxon>
        <taxon>Bacillati</taxon>
        <taxon>Actinomycetota</taxon>
        <taxon>Actinomycetes</taxon>
        <taxon>Micromonosporales</taxon>
        <taxon>Micromonosporaceae</taxon>
        <taxon>Micromonospora</taxon>
    </lineage>
</organism>
<gene>
    <name evidence="1" type="ORF">OG994_21450</name>
</gene>
<accession>A0ABZ1S149</accession>
<dbReference type="Proteomes" id="UP001432190">
    <property type="component" value="Chromosome"/>
</dbReference>
<sequence>MPGRTARGGPGGPDRVPVRFPPAVREVTTRPAGLRRTRYVVGVQATEQVRR</sequence>
<keyword evidence="2" id="KW-1185">Reference proteome</keyword>
<dbReference type="RefSeq" id="WP_328850755.1">
    <property type="nucleotide sequence ID" value="NZ_CP108084.1"/>
</dbReference>
<dbReference type="EMBL" id="CP108084">
    <property type="protein sequence ID" value="WUP48170.1"/>
    <property type="molecule type" value="Genomic_DNA"/>
</dbReference>
<name>A0ABZ1S149_9ACTN</name>
<proteinExistence type="predicted"/>
<reference evidence="1" key="1">
    <citation type="submission" date="2022-10" db="EMBL/GenBank/DDBJ databases">
        <title>The complete genomes of actinobacterial strains from the NBC collection.</title>
        <authorList>
            <person name="Joergensen T.S."/>
            <person name="Alvarez Arevalo M."/>
            <person name="Sterndorff E.B."/>
            <person name="Faurdal D."/>
            <person name="Vuksanovic O."/>
            <person name="Mourched A.-S."/>
            <person name="Charusanti P."/>
            <person name="Shaw S."/>
            <person name="Blin K."/>
            <person name="Weber T."/>
        </authorList>
    </citation>
    <scope>NUCLEOTIDE SEQUENCE</scope>
    <source>
        <strain evidence="1">NBC_00256</strain>
    </source>
</reference>